<dbReference type="InterPro" id="IPR006131">
    <property type="entry name" value="Asp_carbamoyltransf_Asp/Orn-bd"/>
</dbReference>
<gene>
    <name evidence="12" type="ORF">B6D57_04745</name>
</gene>
<dbReference type="GO" id="GO:0044205">
    <property type="term" value="P:'de novo' UMP biosynthetic process"/>
    <property type="evidence" value="ECO:0007669"/>
    <property type="project" value="UniProtKB-UniPathway"/>
</dbReference>
<dbReference type="GO" id="GO:0004070">
    <property type="term" value="F:aspartate carbamoyltransferase activity"/>
    <property type="evidence" value="ECO:0007669"/>
    <property type="project" value="UniProtKB-UniRule"/>
</dbReference>
<proteinExistence type="inferred from homology"/>
<dbReference type="PROSITE" id="PS00097">
    <property type="entry name" value="CARBAMOYLTRANSFERASE"/>
    <property type="match status" value="1"/>
</dbReference>
<keyword evidence="5" id="KW-0665">Pyrimidine biosynthesis</keyword>
<dbReference type="Gene3D" id="3.40.50.1370">
    <property type="entry name" value="Aspartate/ornithine carbamoyltransferase"/>
    <property type="match status" value="2"/>
</dbReference>
<dbReference type="EC" id="2.1.3.2" evidence="3 8"/>
<comment type="caution">
    <text evidence="12">The sequence shown here is derived from an EMBL/GenBank/DDBJ whole genome shotgun (WGS) entry which is preliminary data.</text>
</comment>
<evidence type="ECO:0000259" key="11">
    <source>
        <dbReference type="Pfam" id="PF02729"/>
    </source>
</evidence>
<protein>
    <recommendedName>
        <fullName evidence="3 8">Aspartate carbamoyltransferase</fullName>
        <ecNumber evidence="3 8">2.1.3.2</ecNumber>
    </recommendedName>
</protein>
<organism evidence="12 13">
    <name type="scientific">Candidatus Coatesbacteria bacterium 4484_99</name>
    <dbReference type="NCBI Taxonomy" id="1970774"/>
    <lineage>
        <taxon>Bacteria</taxon>
        <taxon>Candidatus Coatesiibacteriota</taxon>
    </lineage>
</organism>
<dbReference type="NCBIfam" id="TIGR00670">
    <property type="entry name" value="asp_carb_tr"/>
    <property type="match status" value="1"/>
</dbReference>
<comment type="catalytic activity">
    <reaction evidence="7">
        <text>carbamoyl phosphate + L-aspartate = N-carbamoyl-L-aspartate + phosphate + H(+)</text>
        <dbReference type="Rhea" id="RHEA:20013"/>
        <dbReference type="ChEBI" id="CHEBI:15378"/>
        <dbReference type="ChEBI" id="CHEBI:29991"/>
        <dbReference type="ChEBI" id="CHEBI:32814"/>
        <dbReference type="ChEBI" id="CHEBI:43474"/>
        <dbReference type="ChEBI" id="CHEBI:58228"/>
        <dbReference type="EC" id="2.1.3.2"/>
    </reaction>
</comment>
<name>A0A1W9S012_9BACT</name>
<feature type="domain" description="Aspartate/ornithine carbamoyltransferase carbamoyl-P binding" evidence="11">
    <location>
        <begin position="3"/>
        <end position="141"/>
    </location>
</feature>
<dbReference type="PANTHER" id="PTHR45753:SF6">
    <property type="entry name" value="ASPARTATE CARBAMOYLTRANSFERASE"/>
    <property type="match status" value="1"/>
</dbReference>
<accession>A0A1W9S012</accession>
<dbReference type="GO" id="GO:0016597">
    <property type="term" value="F:amino acid binding"/>
    <property type="evidence" value="ECO:0007669"/>
    <property type="project" value="InterPro"/>
</dbReference>
<dbReference type="AlphaFoldDB" id="A0A1W9S012"/>
<evidence type="ECO:0000256" key="1">
    <source>
        <dbReference type="ARBA" id="ARBA00004852"/>
    </source>
</evidence>
<comment type="function">
    <text evidence="6">Catalyzes the condensation of carbamoyl phosphate and aspartate to form carbamoyl aspartate and inorganic phosphate, the committed step in the de novo pyrimidine nucleotide biosynthesis pathway.</text>
</comment>
<feature type="domain" description="Aspartate/ornithine carbamoyltransferase Asp/Orn-binding" evidence="10">
    <location>
        <begin position="149"/>
        <end position="224"/>
    </location>
</feature>
<evidence type="ECO:0000256" key="2">
    <source>
        <dbReference type="ARBA" id="ARBA00008896"/>
    </source>
</evidence>
<dbReference type="PRINTS" id="PR00101">
    <property type="entry name" value="ATCASE"/>
</dbReference>
<evidence type="ECO:0000256" key="6">
    <source>
        <dbReference type="ARBA" id="ARBA00043884"/>
    </source>
</evidence>
<dbReference type="Proteomes" id="UP000192611">
    <property type="component" value="Unassembled WGS sequence"/>
</dbReference>
<evidence type="ECO:0000256" key="7">
    <source>
        <dbReference type="ARBA" id="ARBA00048859"/>
    </source>
</evidence>
<dbReference type="PANTHER" id="PTHR45753">
    <property type="entry name" value="ORNITHINE CARBAMOYLTRANSFERASE, MITOCHONDRIAL"/>
    <property type="match status" value="1"/>
</dbReference>
<evidence type="ECO:0000259" key="10">
    <source>
        <dbReference type="Pfam" id="PF00185"/>
    </source>
</evidence>
<dbReference type="InterPro" id="IPR006132">
    <property type="entry name" value="Asp/Orn_carbamoyltranf_P-bd"/>
</dbReference>
<dbReference type="GO" id="GO:0006207">
    <property type="term" value="P:'de novo' pyrimidine nucleobase biosynthetic process"/>
    <property type="evidence" value="ECO:0007669"/>
    <property type="project" value="InterPro"/>
</dbReference>
<dbReference type="Pfam" id="PF00185">
    <property type="entry name" value="OTCace"/>
    <property type="match status" value="1"/>
</dbReference>
<dbReference type="UniPathway" id="UPA00070">
    <property type="reaction ID" value="UER00116"/>
</dbReference>
<evidence type="ECO:0000256" key="3">
    <source>
        <dbReference type="ARBA" id="ARBA00013008"/>
    </source>
</evidence>
<keyword evidence="4 9" id="KW-0808">Transferase</keyword>
<dbReference type="SUPFAM" id="SSF53671">
    <property type="entry name" value="Aspartate/ornithine carbamoyltransferase"/>
    <property type="match status" value="1"/>
</dbReference>
<evidence type="ECO:0000256" key="9">
    <source>
        <dbReference type="RuleBase" id="RU003634"/>
    </source>
</evidence>
<dbReference type="Pfam" id="PF02729">
    <property type="entry name" value="OTCace_N"/>
    <property type="match status" value="1"/>
</dbReference>
<dbReference type="InterPro" id="IPR002082">
    <property type="entry name" value="Asp_carbamoyltransf"/>
</dbReference>
<reference evidence="13" key="1">
    <citation type="submission" date="2017-03" db="EMBL/GenBank/DDBJ databases">
        <title>Novel pathways for hydrocarbon cycling and metabolic interdependencies in hydrothermal sediment communities.</title>
        <authorList>
            <person name="Dombrowski N."/>
            <person name="Seitz K."/>
            <person name="Teske A."/>
            <person name="Baker B."/>
        </authorList>
    </citation>
    <scope>NUCLEOTIDE SEQUENCE [LARGE SCALE GENOMIC DNA]</scope>
</reference>
<dbReference type="EMBL" id="NATQ01000098">
    <property type="protein sequence ID" value="OQX90133.1"/>
    <property type="molecule type" value="Genomic_DNA"/>
</dbReference>
<sequence length="237" mass="26163">MDKNFIEIEGLKREVIEGLLNAGLKMLEVMEVGCDLAKGKILATAFYEPSTRTRLSFTSAMMRLGGKVFNLGDLAATSATKGEVLMDTVRMLSSYSDIIAMRHPNEGTQRAMSLYSDVPIINGGDGGHEHPTQTMLDLLTILIEKGTIDGITVCAVGDLYYGRTVHSLAYALSNFDTKMICISPDGLYLPEYVQKKLPDGFVERVEEVEEAVKKADVLYVTRLKKVTRWLCREGRGG</sequence>
<comment type="similarity">
    <text evidence="2">Belongs to the aspartate/ornithine carbamoyltransferase superfamily. ATCase family.</text>
</comment>
<dbReference type="InterPro" id="IPR036901">
    <property type="entry name" value="Asp/Orn_carbamoylTrfase_sf"/>
</dbReference>
<evidence type="ECO:0000313" key="12">
    <source>
        <dbReference type="EMBL" id="OQX90133.1"/>
    </source>
</evidence>
<dbReference type="InterPro" id="IPR006130">
    <property type="entry name" value="Asp/Orn_carbamoylTrfase"/>
</dbReference>
<evidence type="ECO:0000313" key="13">
    <source>
        <dbReference type="Proteomes" id="UP000192611"/>
    </source>
</evidence>
<dbReference type="PRINTS" id="PR00100">
    <property type="entry name" value="AOTCASE"/>
</dbReference>
<dbReference type="GO" id="GO:0006520">
    <property type="term" value="P:amino acid metabolic process"/>
    <property type="evidence" value="ECO:0007669"/>
    <property type="project" value="InterPro"/>
</dbReference>
<evidence type="ECO:0000256" key="5">
    <source>
        <dbReference type="ARBA" id="ARBA00022975"/>
    </source>
</evidence>
<evidence type="ECO:0000256" key="4">
    <source>
        <dbReference type="ARBA" id="ARBA00022679"/>
    </source>
</evidence>
<comment type="pathway">
    <text evidence="1">Pyrimidine metabolism; UMP biosynthesis via de novo pathway; (S)-dihydroorotate from bicarbonate: step 2/3.</text>
</comment>
<evidence type="ECO:0000256" key="8">
    <source>
        <dbReference type="NCBIfam" id="TIGR00670"/>
    </source>
</evidence>